<evidence type="ECO:0000313" key="7">
    <source>
        <dbReference type="EMBL" id="MBL0385241.1"/>
    </source>
</evidence>
<dbReference type="PRINTS" id="PR00138">
    <property type="entry name" value="MATRIXIN"/>
</dbReference>
<evidence type="ECO:0000256" key="1">
    <source>
        <dbReference type="ARBA" id="ARBA00022670"/>
    </source>
</evidence>
<dbReference type="InterPro" id="IPR001818">
    <property type="entry name" value="Pept_M10_metallopeptidase"/>
</dbReference>
<comment type="caution">
    <text evidence="7">The sequence shown here is derived from an EMBL/GenBank/DDBJ whole genome shotgun (WGS) entry which is preliminary data.</text>
</comment>
<keyword evidence="3" id="KW-0378">Hydrolase</keyword>
<keyword evidence="7" id="KW-0482">Metalloprotease</keyword>
<keyword evidence="8" id="KW-1185">Reference proteome</keyword>
<evidence type="ECO:0000256" key="5">
    <source>
        <dbReference type="SAM" id="SignalP"/>
    </source>
</evidence>
<evidence type="ECO:0000256" key="4">
    <source>
        <dbReference type="ARBA" id="ARBA00022833"/>
    </source>
</evidence>
<keyword evidence="4" id="KW-0862">Zinc</keyword>
<gene>
    <name evidence="7" type="ORF">JJB07_01165</name>
</gene>
<feature type="signal peptide" evidence="5">
    <location>
        <begin position="1"/>
        <end position="23"/>
    </location>
</feature>
<evidence type="ECO:0000259" key="6">
    <source>
        <dbReference type="Pfam" id="PF00413"/>
    </source>
</evidence>
<keyword evidence="1" id="KW-0645">Protease</keyword>
<dbReference type="SUPFAM" id="SSF55486">
    <property type="entry name" value="Metalloproteases ('zincins'), catalytic domain"/>
    <property type="match status" value="1"/>
</dbReference>
<feature type="chain" id="PRO_5046030692" evidence="5">
    <location>
        <begin position="24"/>
        <end position="191"/>
    </location>
</feature>
<dbReference type="EMBL" id="JAEQNB010000001">
    <property type="protein sequence ID" value="MBL0385241.1"/>
    <property type="molecule type" value="Genomic_DNA"/>
</dbReference>
<feature type="domain" description="Peptidase M10 metallopeptidase" evidence="6">
    <location>
        <begin position="135"/>
        <end position="190"/>
    </location>
</feature>
<keyword evidence="5" id="KW-0732">Signal</keyword>
<protein>
    <submittedName>
        <fullName evidence="7">Matrixin family metalloprotease</fullName>
    </submittedName>
</protein>
<evidence type="ECO:0000256" key="3">
    <source>
        <dbReference type="ARBA" id="ARBA00022801"/>
    </source>
</evidence>
<accession>A0ABS1J4Q3</accession>
<evidence type="ECO:0000313" key="8">
    <source>
        <dbReference type="Proteomes" id="UP000602284"/>
    </source>
</evidence>
<dbReference type="GO" id="GO:0008237">
    <property type="term" value="F:metallopeptidase activity"/>
    <property type="evidence" value="ECO:0007669"/>
    <property type="project" value="UniProtKB-KW"/>
</dbReference>
<keyword evidence="2" id="KW-0479">Metal-binding</keyword>
<dbReference type="RefSeq" id="WP_201630414.1">
    <property type="nucleotide sequence ID" value="NZ_JAEQNB010000001.1"/>
</dbReference>
<proteinExistence type="predicted"/>
<sequence length="191" mass="20625">MRKTQWGLGFLTVLVGTTIGASAAHSWALNSRGYSTTPAYVHAYSGFAPETKQAISNAAGQWNTAGAGSLVFQSLPEHSLTTYPVLNNENDITRGNRGIGYLMETSTRTNSSTNKIIEADIDINVYYPFASDGSSGNYDVGANITHELGHLLGLAHSVDPEATMFDQSALGETKKRTIEQDDKNGILFLYK</sequence>
<evidence type="ECO:0000256" key="2">
    <source>
        <dbReference type="ARBA" id="ARBA00022723"/>
    </source>
</evidence>
<name>A0ABS1J4Q3_9BACL</name>
<dbReference type="Proteomes" id="UP000602284">
    <property type="component" value="Unassembled WGS sequence"/>
</dbReference>
<organism evidence="7 8">
    <name type="scientific">Tumebacillus amylolyticus</name>
    <dbReference type="NCBI Taxonomy" id="2801339"/>
    <lineage>
        <taxon>Bacteria</taxon>
        <taxon>Bacillati</taxon>
        <taxon>Bacillota</taxon>
        <taxon>Bacilli</taxon>
        <taxon>Bacillales</taxon>
        <taxon>Alicyclobacillaceae</taxon>
        <taxon>Tumebacillus</taxon>
    </lineage>
</organism>
<dbReference type="Gene3D" id="3.40.390.10">
    <property type="entry name" value="Collagenase (Catalytic Domain)"/>
    <property type="match status" value="1"/>
</dbReference>
<dbReference type="InterPro" id="IPR024079">
    <property type="entry name" value="MetalloPept_cat_dom_sf"/>
</dbReference>
<reference evidence="7 8" key="1">
    <citation type="submission" date="2021-01" db="EMBL/GenBank/DDBJ databases">
        <title>Tumebacillus sp. strain ITR2 16S ribosomal RNA gene Genome sequencing and assembly.</title>
        <authorList>
            <person name="Kang M."/>
        </authorList>
    </citation>
    <scope>NUCLEOTIDE SEQUENCE [LARGE SCALE GENOMIC DNA]</scope>
    <source>
        <strain evidence="7 8">ITR2</strain>
    </source>
</reference>
<dbReference type="Pfam" id="PF00413">
    <property type="entry name" value="Peptidase_M10"/>
    <property type="match status" value="1"/>
</dbReference>
<dbReference type="InterPro" id="IPR021190">
    <property type="entry name" value="Pept_M10A"/>
</dbReference>